<dbReference type="GO" id="GO:0003735">
    <property type="term" value="F:structural constituent of ribosome"/>
    <property type="evidence" value="ECO:0007669"/>
    <property type="project" value="InterPro"/>
</dbReference>
<evidence type="ECO:0000256" key="5">
    <source>
        <dbReference type="HAMAP-Rule" id="MF_00373"/>
    </source>
</evidence>
<organism evidence="7 8">
    <name type="scientific">Brachybacterium alimentarium</name>
    <dbReference type="NCBI Taxonomy" id="47845"/>
    <lineage>
        <taxon>Bacteria</taxon>
        <taxon>Bacillati</taxon>
        <taxon>Actinomycetota</taxon>
        <taxon>Actinomycetes</taxon>
        <taxon>Micrococcales</taxon>
        <taxon>Dermabacteraceae</taxon>
        <taxon>Brachybacterium</taxon>
    </lineage>
</organism>
<dbReference type="HAMAP" id="MF_00373">
    <property type="entry name" value="Ribosomal_bL28"/>
    <property type="match status" value="1"/>
</dbReference>
<reference evidence="7 8" key="1">
    <citation type="journal article" date="2017" name="Elife">
        <title>Extensive horizontal gene transfer in cheese-associated bacteria.</title>
        <authorList>
            <person name="Bonham K.S."/>
            <person name="Wolfe B.E."/>
            <person name="Dutton R.J."/>
        </authorList>
    </citation>
    <scope>NUCLEOTIDE SEQUENCE [LARGE SCALE GENOMIC DNA]</scope>
    <source>
        <strain evidence="7 8">341_9</strain>
    </source>
</reference>
<comment type="similarity">
    <text evidence="1 5">Belongs to the bacterial ribosomal protein bL28 family.</text>
</comment>
<feature type="region of interest" description="Disordered" evidence="6">
    <location>
        <begin position="1"/>
        <end position="29"/>
    </location>
</feature>
<dbReference type="GO" id="GO:0006412">
    <property type="term" value="P:translation"/>
    <property type="evidence" value="ECO:0007669"/>
    <property type="project" value="UniProtKB-UniRule"/>
</dbReference>
<dbReference type="NCBIfam" id="TIGR00009">
    <property type="entry name" value="L28"/>
    <property type="match status" value="1"/>
</dbReference>
<sequence length="78" mass="8864">MSSRCQVTGAAPSFGKSISHSHRRTSRRFDPNIQRKRFYVPSLGRTVRLRVSARGLRTIDRRGIEAVVAEIRARGEKI</sequence>
<evidence type="ECO:0000256" key="1">
    <source>
        <dbReference type="ARBA" id="ARBA00008760"/>
    </source>
</evidence>
<gene>
    <name evidence="5 7" type="primary">rpmB</name>
    <name evidence="7" type="ORF">CIK66_02090</name>
</gene>
<dbReference type="InterPro" id="IPR001383">
    <property type="entry name" value="Ribosomal_bL28_bact-type"/>
</dbReference>
<evidence type="ECO:0000256" key="4">
    <source>
        <dbReference type="ARBA" id="ARBA00035174"/>
    </source>
</evidence>
<dbReference type="RefSeq" id="WP_096196370.1">
    <property type="nucleotide sequence ID" value="NZ_BAAAIQ010000021.1"/>
</dbReference>
<accession>A0A2A3YMZ5</accession>
<evidence type="ECO:0000256" key="6">
    <source>
        <dbReference type="SAM" id="MobiDB-lite"/>
    </source>
</evidence>
<evidence type="ECO:0000256" key="3">
    <source>
        <dbReference type="ARBA" id="ARBA00023274"/>
    </source>
</evidence>
<evidence type="ECO:0000256" key="2">
    <source>
        <dbReference type="ARBA" id="ARBA00022980"/>
    </source>
</evidence>
<evidence type="ECO:0000313" key="8">
    <source>
        <dbReference type="Proteomes" id="UP000218598"/>
    </source>
</evidence>
<dbReference type="InterPro" id="IPR034704">
    <property type="entry name" value="Ribosomal_bL28/bL31-like_sf"/>
</dbReference>
<keyword evidence="2 5" id="KW-0689">Ribosomal protein</keyword>
<dbReference type="OrthoDB" id="9805609at2"/>
<protein>
    <recommendedName>
        <fullName evidence="4 5">Large ribosomal subunit protein bL28</fullName>
    </recommendedName>
</protein>
<dbReference type="PANTHER" id="PTHR13528">
    <property type="entry name" value="39S RIBOSOMAL PROTEIN L28, MITOCHONDRIAL"/>
    <property type="match status" value="1"/>
</dbReference>
<proteinExistence type="inferred from homology"/>
<comment type="caution">
    <text evidence="7">The sequence shown here is derived from an EMBL/GenBank/DDBJ whole genome shotgun (WGS) entry which is preliminary data.</text>
</comment>
<dbReference type="Gene3D" id="2.30.170.40">
    <property type="entry name" value="Ribosomal protein L28/L24"/>
    <property type="match status" value="1"/>
</dbReference>
<evidence type="ECO:0000313" key="7">
    <source>
        <dbReference type="EMBL" id="PCC40589.1"/>
    </source>
</evidence>
<dbReference type="InterPro" id="IPR037147">
    <property type="entry name" value="Ribosomal_bL28_sf"/>
</dbReference>
<dbReference type="PANTHER" id="PTHR13528:SF2">
    <property type="entry name" value="LARGE RIBOSOMAL SUBUNIT PROTEIN BL28M"/>
    <property type="match status" value="1"/>
</dbReference>
<keyword evidence="8" id="KW-1185">Reference proteome</keyword>
<dbReference type="AlphaFoldDB" id="A0A2A3YMZ5"/>
<dbReference type="GO" id="GO:0005840">
    <property type="term" value="C:ribosome"/>
    <property type="evidence" value="ECO:0007669"/>
    <property type="project" value="UniProtKB-KW"/>
</dbReference>
<dbReference type="EMBL" id="NRGR01000005">
    <property type="protein sequence ID" value="PCC40589.1"/>
    <property type="molecule type" value="Genomic_DNA"/>
</dbReference>
<dbReference type="SUPFAM" id="SSF143800">
    <property type="entry name" value="L28p-like"/>
    <property type="match status" value="1"/>
</dbReference>
<dbReference type="GO" id="GO:1990904">
    <property type="term" value="C:ribonucleoprotein complex"/>
    <property type="evidence" value="ECO:0007669"/>
    <property type="project" value="UniProtKB-KW"/>
</dbReference>
<dbReference type="InterPro" id="IPR026569">
    <property type="entry name" value="Ribosomal_bL28"/>
</dbReference>
<keyword evidence="3 5" id="KW-0687">Ribonucleoprotein</keyword>
<dbReference type="Pfam" id="PF00830">
    <property type="entry name" value="Ribosomal_L28"/>
    <property type="match status" value="1"/>
</dbReference>
<dbReference type="FunFam" id="2.30.170.40:FF:000001">
    <property type="entry name" value="50S ribosomal protein L28"/>
    <property type="match status" value="1"/>
</dbReference>
<dbReference type="Proteomes" id="UP000218598">
    <property type="component" value="Unassembled WGS sequence"/>
</dbReference>
<name>A0A2A3YMZ5_9MICO</name>